<evidence type="ECO:0008006" key="4">
    <source>
        <dbReference type="Google" id="ProtNLM"/>
    </source>
</evidence>
<dbReference type="Proteomes" id="UP000310200">
    <property type="component" value="Unassembled WGS sequence"/>
</dbReference>
<evidence type="ECO:0000313" key="3">
    <source>
        <dbReference type="Proteomes" id="UP000310200"/>
    </source>
</evidence>
<organism evidence="2 3">
    <name type="scientific">Temnothorax longispinosus</name>
    <dbReference type="NCBI Taxonomy" id="300112"/>
    <lineage>
        <taxon>Eukaryota</taxon>
        <taxon>Metazoa</taxon>
        <taxon>Ecdysozoa</taxon>
        <taxon>Arthropoda</taxon>
        <taxon>Hexapoda</taxon>
        <taxon>Insecta</taxon>
        <taxon>Pterygota</taxon>
        <taxon>Neoptera</taxon>
        <taxon>Endopterygota</taxon>
        <taxon>Hymenoptera</taxon>
        <taxon>Apocrita</taxon>
        <taxon>Aculeata</taxon>
        <taxon>Formicoidea</taxon>
        <taxon>Formicidae</taxon>
        <taxon>Myrmicinae</taxon>
        <taxon>Temnothorax</taxon>
    </lineage>
</organism>
<evidence type="ECO:0000313" key="2">
    <source>
        <dbReference type="EMBL" id="TGZ42718.1"/>
    </source>
</evidence>
<name>A0A4S2K7B6_9HYME</name>
<sequence>MHDTNRLYSGSHGDVMRNFRKLSQLKERRERTLNVRLPHVIKDKKDVECLFVGNFHVKLPRQSSRSCHVVFPTVEEKNKNYKLARGKTDNSKRVVIQPLSDLAFRTETKKIKKKIFIPEIKPDIQVTQTVFVSNIVNGTKSHEIRSALPGCARVTLLPSYNKDFRSAIAKMEDIQIAAKYLREKHNWPILKGHRICMKPDTRTKRKKTRSTSIPKIHDENITKECKSNESLNYTEDNNDGN</sequence>
<dbReference type="AlphaFoldDB" id="A0A4S2K7B6"/>
<gene>
    <name evidence="2" type="ORF">DBV15_09502</name>
</gene>
<dbReference type="EMBL" id="QBLH01003206">
    <property type="protein sequence ID" value="TGZ42718.1"/>
    <property type="molecule type" value="Genomic_DNA"/>
</dbReference>
<evidence type="ECO:0000256" key="1">
    <source>
        <dbReference type="SAM" id="MobiDB-lite"/>
    </source>
</evidence>
<keyword evidence="3" id="KW-1185">Reference proteome</keyword>
<comment type="caution">
    <text evidence="2">The sequence shown here is derived from an EMBL/GenBank/DDBJ whole genome shotgun (WGS) entry which is preliminary data.</text>
</comment>
<reference evidence="2 3" key="1">
    <citation type="journal article" date="2019" name="Philos. Trans. R. Soc. Lond., B, Biol. Sci.">
        <title>Ant behaviour and brain gene expression of defending hosts depend on the ecological success of the intruding social parasite.</title>
        <authorList>
            <person name="Kaur R."/>
            <person name="Stoldt M."/>
            <person name="Jongepier E."/>
            <person name="Feldmeyer B."/>
            <person name="Menzel F."/>
            <person name="Bornberg-Bauer E."/>
            <person name="Foitzik S."/>
        </authorList>
    </citation>
    <scope>NUCLEOTIDE SEQUENCE [LARGE SCALE GENOMIC DNA]</scope>
    <source>
        <tissue evidence="2">Whole body</tissue>
    </source>
</reference>
<accession>A0A4S2K7B6</accession>
<feature type="region of interest" description="Disordered" evidence="1">
    <location>
        <begin position="200"/>
        <end position="221"/>
    </location>
</feature>
<proteinExistence type="predicted"/>
<protein>
    <recommendedName>
        <fullName evidence="4">RRM domain-containing protein</fullName>
    </recommendedName>
</protein>